<comment type="caution">
    <text evidence="1">The sequence shown here is derived from an EMBL/GenBank/DDBJ whole genome shotgun (WGS) entry which is preliminary data.</text>
</comment>
<accession>A0A9D1W8P0</accession>
<protein>
    <submittedName>
        <fullName evidence="1">Uncharacterized protein</fullName>
    </submittedName>
</protein>
<evidence type="ECO:0000313" key="2">
    <source>
        <dbReference type="Proteomes" id="UP000824156"/>
    </source>
</evidence>
<dbReference type="Proteomes" id="UP000824156">
    <property type="component" value="Unassembled WGS sequence"/>
</dbReference>
<gene>
    <name evidence="1" type="ORF">H9853_05160</name>
</gene>
<organism evidence="1 2">
    <name type="scientific">Candidatus Sphingobacterium stercoripullorum</name>
    <dbReference type="NCBI Taxonomy" id="2838759"/>
    <lineage>
        <taxon>Bacteria</taxon>
        <taxon>Pseudomonadati</taxon>
        <taxon>Bacteroidota</taxon>
        <taxon>Sphingobacteriia</taxon>
        <taxon>Sphingobacteriales</taxon>
        <taxon>Sphingobacteriaceae</taxon>
        <taxon>Sphingobacterium</taxon>
    </lineage>
</organism>
<dbReference type="EMBL" id="DXEZ01000143">
    <property type="protein sequence ID" value="HIX54394.1"/>
    <property type="molecule type" value="Genomic_DNA"/>
</dbReference>
<reference evidence="1" key="2">
    <citation type="submission" date="2021-04" db="EMBL/GenBank/DDBJ databases">
        <authorList>
            <person name="Gilroy R."/>
        </authorList>
    </citation>
    <scope>NUCLEOTIDE SEQUENCE</scope>
    <source>
        <strain evidence="1">1719</strain>
    </source>
</reference>
<dbReference type="AlphaFoldDB" id="A0A9D1W8P0"/>
<sequence length="248" mass="29274">MKEKNTRNRSLGKIIAFLIIGIQSVTYAQEKFTFHLPDDACTYIGSYNPKQVSEEQLKNTLEMISSDFIISFRPLDGKNIDKKVQRLDSIYAQLRDKLDGYDIVKHGGFSKIKDILKLSLNQQHYYLKAYLKSWEDPQILLKVSKDEYCKKLARALHEKGDLLYDSYKEIILEQMKENADPDFLWRSYMKNMESKNKQSIAYNYVLQYGWWNAVNNHITYLNYDEDLTQQYFSIFQKIESFDCEEGAI</sequence>
<reference evidence="1" key="1">
    <citation type="journal article" date="2021" name="PeerJ">
        <title>Extensive microbial diversity within the chicken gut microbiome revealed by metagenomics and culture.</title>
        <authorList>
            <person name="Gilroy R."/>
            <person name="Ravi A."/>
            <person name="Getino M."/>
            <person name="Pursley I."/>
            <person name="Horton D.L."/>
            <person name="Alikhan N.F."/>
            <person name="Baker D."/>
            <person name="Gharbi K."/>
            <person name="Hall N."/>
            <person name="Watson M."/>
            <person name="Adriaenssens E.M."/>
            <person name="Foster-Nyarko E."/>
            <person name="Jarju S."/>
            <person name="Secka A."/>
            <person name="Antonio M."/>
            <person name="Oren A."/>
            <person name="Chaudhuri R.R."/>
            <person name="La Ragione R."/>
            <person name="Hildebrand F."/>
            <person name="Pallen M.J."/>
        </authorList>
    </citation>
    <scope>NUCLEOTIDE SEQUENCE</scope>
    <source>
        <strain evidence="1">1719</strain>
    </source>
</reference>
<proteinExistence type="predicted"/>
<evidence type="ECO:0000313" key="1">
    <source>
        <dbReference type="EMBL" id="HIX54394.1"/>
    </source>
</evidence>
<name>A0A9D1W8P0_9SPHI</name>